<feature type="domain" description="FAD dependent oxidoreductase" evidence="6">
    <location>
        <begin position="2"/>
        <end position="351"/>
    </location>
</feature>
<dbReference type="EC" id="1.4.3.19" evidence="5"/>
<dbReference type="PANTHER" id="PTHR13847">
    <property type="entry name" value="SARCOSINE DEHYDROGENASE-RELATED"/>
    <property type="match status" value="1"/>
</dbReference>
<dbReference type="Proteomes" id="UP000602087">
    <property type="component" value="Unassembled WGS sequence"/>
</dbReference>
<keyword evidence="8" id="KW-1185">Reference proteome</keyword>
<evidence type="ECO:0000256" key="2">
    <source>
        <dbReference type="ARBA" id="ARBA00022977"/>
    </source>
</evidence>
<keyword evidence="2" id="KW-0784">Thiamine biosynthesis</keyword>
<proteinExistence type="predicted"/>
<dbReference type="AlphaFoldDB" id="A0A934I4L8"/>
<protein>
    <recommendedName>
        <fullName evidence="5">glycine oxidase</fullName>
        <ecNumber evidence="5">1.4.3.19</ecNumber>
    </recommendedName>
</protein>
<evidence type="ECO:0000256" key="5">
    <source>
        <dbReference type="ARBA" id="ARBA00050018"/>
    </source>
</evidence>
<dbReference type="InterPro" id="IPR012727">
    <property type="entry name" value="Gly_oxidase_ThiO"/>
</dbReference>
<comment type="caution">
    <text evidence="7">The sequence shown here is derived from an EMBL/GenBank/DDBJ whole genome shotgun (WGS) entry which is preliminary data.</text>
</comment>
<dbReference type="SUPFAM" id="SSF51905">
    <property type="entry name" value="FAD/NAD(P)-binding domain"/>
    <property type="match status" value="1"/>
</dbReference>
<evidence type="ECO:0000259" key="6">
    <source>
        <dbReference type="Pfam" id="PF01266"/>
    </source>
</evidence>
<dbReference type="GO" id="GO:0009228">
    <property type="term" value="P:thiamine biosynthetic process"/>
    <property type="evidence" value="ECO:0007669"/>
    <property type="project" value="UniProtKB-KW"/>
</dbReference>
<dbReference type="InterPro" id="IPR036188">
    <property type="entry name" value="FAD/NAD-bd_sf"/>
</dbReference>
<dbReference type="InterPro" id="IPR006076">
    <property type="entry name" value="FAD-dep_OxRdtase"/>
</dbReference>
<name>A0A934I4L8_9MICO</name>
<dbReference type="GO" id="GO:0005737">
    <property type="term" value="C:cytoplasm"/>
    <property type="evidence" value="ECO:0007669"/>
    <property type="project" value="TreeGrafter"/>
</dbReference>
<dbReference type="Gene3D" id="3.50.50.60">
    <property type="entry name" value="FAD/NAD(P)-binding domain"/>
    <property type="match status" value="1"/>
</dbReference>
<evidence type="ECO:0000256" key="1">
    <source>
        <dbReference type="ARBA" id="ARBA00004948"/>
    </source>
</evidence>
<dbReference type="Gene3D" id="3.30.9.10">
    <property type="entry name" value="D-Amino Acid Oxidase, subunit A, domain 2"/>
    <property type="match status" value="1"/>
</dbReference>
<evidence type="ECO:0000256" key="4">
    <source>
        <dbReference type="ARBA" id="ARBA00049872"/>
    </source>
</evidence>
<reference evidence="7" key="1">
    <citation type="submission" date="2020-12" db="EMBL/GenBank/DDBJ databases">
        <title>Sanguibacter suaedae sp. nov., isolated from Suaeda aralocaspica.</title>
        <authorList>
            <person name="Ma Q."/>
        </authorList>
    </citation>
    <scope>NUCLEOTIDE SEQUENCE</scope>
    <source>
        <strain evidence="7">YZGR15</strain>
    </source>
</reference>
<evidence type="ECO:0000313" key="7">
    <source>
        <dbReference type="EMBL" id="MBI9114121.1"/>
    </source>
</evidence>
<dbReference type="EMBL" id="JAEINH010000002">
    <property type="protein sequence ID" value="MBI9114121.1"/>
    <property type="molecule type" value="Genomic_DNA"/>
</dbReference>
<dbReference type="NCBIfam" id="TIGR02352">
    <property type="entry name" value="thiamin_ThiO"/>
    <property type="match status" value="1"/>
</dbReference>
<sequence>MLVVGGGIVGLVAAWRAALLGLSVVCLDPDPGSGATHAAAGMLAPVTEATFGEEALTALCVDSAARWPAFAAELEEASGLSTGLRTCGTLAVSYDQGDAEQARRMRGLHQRLGLSAEEITVAEARELEPFLGPRLSAAYRVSGDHQVDPRATHRALLAALDRMPHVELRHVAAAEILRSPSGDVLGAVDVVGERHVAGTTVVAAGVASGDLLRTVPGVDVPVRGVKGQSIRLDASDQPSFGLRHVVRGTVQMRPVYVVPRPGGEVVVGATSEERSDHDAPSAGGVHALLRDARVLVPGIDELAFLEVTARARPAMPDNLPLLGATDVPGLVVATGHHRNGILLAPLTAAVLEATLAGVADGTAPPLPDAVARTDARRFSRQGVPA</sequence>
<gene>
    <name evidence="7" type="primary">thiO</name>
    <name evidence="7" type="ORF">JAV76_03720</name>
</gene>
<evidence type="ECO:0000256" key="3">
    <source>
        <dbReference type="ARBA" id="ARBA00023002"/>
    </source>
</evidence>
<dbReference type="SUPFAM" id="SSF54373">
    <property type="entry name" value="FAD-linked reductases, C-terminal domain"/>
    <property type="match status" value="1"/>
</dbReference>
<organism evidence="7 8">
    <name type="scientific">Sanguibacter suaedae</name>
    <dbReference type="NCBI Taxonomy" id="2795737"/>
    <lineage>
        <taxon>Bacteria</taxon>
        <taxon>Bacillati</taxon>
        <taxon>Actinomycetota</taxon>
        <taxon>Actinomycetes</taxon>
        <taxon>Micrococcales</taxon>
        <taxon>Sanguibacteraceae</taxon>
        <taxon>Sanguibacter</taxon>
    </lineage>
</organism>
<evidence type="ECO:0000313" key="8">
    <source>
        <dbReference type="Proteomes" id="UP000602087"/>
    </source>
</evidence>
<keyword evidence="3 7" id="KW-0560">Oxidoreductase</keyword>
<dbReference type="GO" id="GO:0043799">
    <property type="term" value="F:glycine oxidase activity"/>
    <property type="evidence" value="ECO:0007669"/>
    <property type="project" value="UniProtKB-EC"/>
</dbReference>
<comment type="pathway">
    <text evidence="1">Cofactor biosynthesis; thiamine diphosphate biosynthesis.</text>
</comment>
<accession>A0A934I4L8</accession>
<dbReference type="GO" id="GO:0050660">
    <property type="term" value="F:flavin adenine dinucleotide binding"/>
    <property type="evidence" value="ECO:0007669"/>
    <property type="project" value="InterPro"/>
</dbReference>
<comment type="catalytic activity">
    <reaction evidence="4">
        <text>glycine + O2 + H2O = glyoxylate + H2O2 + NH4(+)</text>
        <dbReference type="Rhea" id="RHEA:11532"/>
        <dbReference type="ChEBI" id="CHEBI:15377"/>
        <dbReference type="ChEBI" id="CHEBI:15379"/>
        <dbReference type="ChEBI" id="CHEBI:16240"/>
        <dbReference type="ChEBI" id="CHEBI:28938"/>
        <dbReference type="ChEBI" id="CHEBI:36655"/>
        <dbReference type="ChEBI" id="CHEBI:57305"/>
        <dbReference type="EC" id="1.4.3.19"/>
    </reaction>
</comment>
<dbReference type="Pfam" id="PF01266">
    <property type="entry name" value="DAO"/>
    <property type="match status" value="1"/>
</dbReference>
<dbReference type="PANTHER" id="PTHR13847:SF289">
    <property type="entry name" value="GLYCINE OXIDASE"/>
    <property type="match status" value="1"/>
</dbReference>